<keyword evidence="2" id="KW-1185">Reference proteome</keyword>
<evidence type="ECO:0000313" key="1">
    <source>
        <dbReference type="EMBL" id="ONM47998.1"/>
    </source>
</evidence>
<dbReference type="Proteomes" id="UP000188836">
    <property type="component" value="Unassembled WGS sequence"/>
</dbReference>
<protein>
    <submittedName>
        <fullName evidence="1">Uncharacterized protein</fullName>
    </submittedName>
</protein>
<sequence length="78" mass="8495">MFFQRRDDRLHRGGEVGAAMSVGEQVDVAARPITHSVNAEGVAAGEGESLSTRDREGDFRQSAMAWFHGRKPMPRPGG</sequence>
<evidence type="ECO:0000313" key="2">
    <source>
        <dbReference type="Proteomes" id="UP000188836"/>
    </source>
</evidence>
<dbReference type="AlphaFoldDB" id="A0A1W0AS77"/>
<reference evidence="1 2" key="1">
    <citation type="journal article" date="2016" name="Antonie Van Leeuwenhoek">
        <title>Nocardia donostiensis sp. nov., isolated from human respiratory specimens.</title>
        <authorList>
            <person name="Ercibengoa M."/>
            <person name="Bell M."/>
            <person name="Marimon J.M."/>
            <person name="Humrighouse B."/>
            <person name="Klenk H.P."/>
            <person name="Potter G."/>
            <person name="Perez-Trallero E."/>
        </authorList>
    </citation>
    <scope>NUCLEOTIDE SEQUENCE [LARGE SCALE GENOMIC DNA]</scope>
    <source>
        <strain evidence="1 2">X1655</strain>
    </source>
</reference>
<dbReference type="EMBL" id="MUMY01000012">
    <property type="protein sequence ID" value="ONM47998.1"/>
    <property type="molecule type" value="Genomic_DNA"/>
</dbReference>
<proteinExistence type="predicted"/>
<name>A0A1W0AS77_9NOCA</name>
<organism evidence="1 2">
    <name type="scientific">Nocardia donostiensis</name>
    <dbReference type="NCBI Taxonomy" id="1538463"/>
    <lineage>
        <taxon>Bacteria</taxon>
        <taxon>Bacillati</taxon>
        <taxon>Actinomycetota</taxon>
        <taxon>Actinomycetes</taxon>
        <taxon>Mycobacteriales</taxon>
        <taxon>Nocardiaceae</taxon>
        <taxon>Nocardia</taxon>
    </lineage>
</organism>
<comment type="caution">
    <text evidence="1">The sequence shown here is derived from an EMBL/GenBank/DDBJ whole genome shotgun (WGS) entry which is preliminary data.</text>
</comment>
<accession>A0A1W0AS77</accession>
<gene>
    <name evidence="1" type="ORF">B0T46_15380</name>
</gene>